<keyword evidence="2" id="KW-1185">Reference proteome</keyword>
<sequence>MTKTLWNKLKSSFTRAGESQKEHADSLSCKPSVNEEYTKAFRTKSYVEMWSKAHRQLGRTSCNNGINPTSSLSFYVHLSKYLLEPQQETLMQMIESLQFHHLLVNYFEASLEAYNVCELLLQSVHQTRVNYRRIQRVIKISEKVHDCNAIFRHLAAFASLKNPLSIVSSVQFHDHHHSNMLLLTTLTSKGKKIRRRVKFNKLSKKAGAYGLLISQSAVLVAMLVFLLHSMVGIVAAPGLIASSLVLLKRKIKVVKGGSKTRLLERFAAQLDVAAKGVYILINDFDTISRMVKRLHDEVEHRKDVASMCLRNGKSEILKEVVKEFQIHESSFLEQIQELEEHIYLCFLTINRSRRLVLQEIMVPQNNT</sequence>
<gene>
    <name evidence="1" type="ORF">OWV82_025295</name>
</gene>
<evidence type="ECO:0000313" key="2">
    <source>
        <dbReference type="Proteomes" id="UP001164539"/>
    </source>
</evidence>
<comment type="caution">
    <text evidence="1">The sequence shown here is derived from an EMBL/GenBank/DDBJ whole genome shotgun (WGS) entry which is preliminary data.</text>
</comment>
<evidence type="ECO:0000313" key="1">
    <source>
        <dbReference type="EMBL" id="KAJ4702179.1"/>
    </source>
</evidence>
<protein>
    <submittedName>
        <fullName evidence="1">UPF0496 protein</fullName>
    </submittedName>
</protein>
<reference evidence="1 2" key="1">
    <citation type="journal article" date="2023" name="Science">
        <title>Complex scaffold remodeling in plant triterpene biosynthesis.</title>
        <authorList>
            <person name="De La Pena R."/>
            <person name="Hodgson H."/>
            <person name="Liu J.C."/>
            <person name="Stephenson M.J."/>
            <person name="Martin A.C."/>
            <person name="Owen C."/>
            <person name="Harkess A."/>
            <person name="Leebens-Mack J."/>
            <person name="Jimenez L.E."/>
            <person name="Osbourn A."/>
            <person name="Sattely E.S."/>
        </authorList>
    </citation>
    <scope>NUCLEOTIDE SEQUENCE [LARGE SCALE GENOMIC DNA]</scope>
    <source>
        <strain evidence="2">cv. JPN11</strain>
        <tissue evidence="1">Leaf</tissue>
    </source>
</reference>
<name>A0ACC1WTG0_MELAZ</name>
<dbReference type="EMBL" id="CM051407">
    <property type="protein sequence ID" value="KAJ4702179.1"/>
    <property type="molecule type" value="Genomic_DNA"/>
</dbReference>
<proteinExistence type="predicted"/>
<organism evidence="1 2">
    <name type="scientific">Melia azedarach</name>
    <name type="common">Chinaberry tree</name>
    <dbReference type="NCBI Taxonomy" id="155640"/>
    <lineage>
        <taxon>Eukaryota</taxon>
        <taxon>Viridiplantae</taxon>
        <taxon>Streptophyta</taxon>
        <taxon>Embryophyta</taxon>
        <taxon>Tracheophyta</taxon>
        <taxon>Spermatophyta</taxon>
        <taxon>Magnoliopsida</taxon>
        <taxon>eudicotyledons</taxon>
        <taxon>Gunneridae</taxon>
        <taxon>Pentapetalae</taxon>
        <taxon>rosids</taxon>
        <taxon>malvids</taxon>
        <taxon>Sapindales</taxon>
        <taxon>Meliaceae</taxon>
        <taxon>Melia</taxon>
    </lineage>
</organism>
<dbReference type="Proteomes" id="UP001164539">
    <property type="component" value="Chromosome 14"/>
</dbReference>
<accession>A0ACC1WTG0</accession>